<evidence type="ECO:0000313" key="9">
    <source>
        <dbReference type="EMBL" id="CAB4710673.1"/>
    </source>
</evidence>
<evidence type="ECO:0000313" key="8">
    <source>
        <dbReference type="EMBL" id="CAB4362861.1"/>
    </source>
</evidence>
<dbReference type="InterPro" id="IPR014718">
    <property type="entry name" value="GH-type_carb-bd"/>
</dbReference>
<dbReference type="GO" id="GO:0005990">
    <property type="term" value="P:lactose catabolic process"/>
    <property type="evidence" value="ECO:0007669"/>
    <property type="project" value="TreeGrafter"/>
</dbReference>
<dbReference type="InterPro" id="IPR006101">
    <property type="entry name" value="Glyco_hydro_2"/>
</dbReference>
<dbReference type="GO" id="GO:0030246">
    <property type="term" value="F:carbohydrate binding"/>
    <property type="evidence" value="ECO:0007669"/>
    <property type="project" value="InterPro"/>
</dbReference>
<dbReference type="InterPro" id="IPR006104">
    <property type="entry name" value="Glyco_hydro_2_N"/>
</dbReference>
<protein>
    <recommendedName>
        <fullName evidence="3">beta-galactosidase</fullName>
        <ecNumber evidence="3">3.2.1.23</ecNumber>
    </recommendedName>
    <alternativeName>
        <fullName evidence="6">Lactase</fullName>
    </alternativeName>
</protein>
<dbReference type="InterPro" id="IPR050347">
    <property type="entry name" value="Bact_Beta-galactosidase"/>
</dbReference>
<evidence type="ECO:0000256" key="6">
    <source>
        <dbReference type="ARBA" id="ARBA00032230"/>
    </source>
</evidence>
<dbReference type="InterPro" id="IPR011013">
    <property type="entry name" value="Gal_mutarotase_sf_dom"/>
</dbReference>
<dbReference type="EMBL" id="CAFAAV010000020">
    <property type="protein sequence ID" value="CAB4806144.1"/>
    <property type="molecule type" value="Genomic_DNA"/>
</dbReference>
<dbReference type="AlphaFoldDB" id="A0A6J7NBJ2"/>
<dbReference type="SMART" id="SM01038">
    <property type="entry name" value="Bgal_small_N"/>
    <property type="match status" value="1"/>
</dbReference>
<dbReference type="Gene3D" id="2.60.40.10">
    <property type="entry name" value="Immunoglobulins"/>
    <property type="match status" value="2"/>
</dbReference>
<name>A0A6J7NBJ2_9ZZZZ</name>
<evidence type="ECO:0000313" key="13">
    <source>
        <dbReference type="EMBL" id="CAB4990526.1"/>
    </source>
</evidence>
<dbReference type="Pfam" id="PF16353">
    <property type="entry name" value="LacZ_4"/>
    <property type="match status" value="1"/>
</dbReference>
<dbReference type="Gene3D" id="2.60.120.260">
    <property type="entry name" value="Galactose-binding domain-like"/>
    <property type="match status" value="1"/>
</dbReference>
<evidence type="ECO:0000256" key="1">
    <source>
        <dbReference type="ARBA" id="ARBA00001412"/>
    </source>
</evidence>
<dbReference type="InterPro" id="IPR032312">
    <property type="entry name" value="LacZ_4"/>
</dbReference>
<dbReference type="InterPro" id="IPR008979">
    <property type="entry name" value="Galactose-bd-like_sf"/>
</dbReference>
<dbReference type="InterPro" id="IPR013783">
    <property type="entry name" value="Ig-like_fold"/>
</dbReference>
<dbReference type="EMBL" id="CAFBOL010000033">
    <property type="protein sequence ID" value="CAB4990526.1"/>
    <property type="molecule type" value="Genomic_DNA"/>
</dbReference>
<dbReference type="Pfam" id="PF02837">
    <property type="entry name" value="Glyco_hydro_2_N"/>
    <property type="match status" value="1"/>
</dbReference>
<dbReference type="InterPro" id="IPR036156">
    <property type="entry name" value="Beta-gal/glucu_dom_sf"/>
</dbReference>
<evidence type="ECO:0000313" key="11">
    <source>
        <dbReference type="EMBL" id="CAB4848891.1"/>
    </source>
</evidence>
<dbReference type="GO" id="GO:0004565">
    <property type="term" value="F:beta-galactosidase activity"/>
    <property type="evidence" value="ECO:0007669"/>
    <property type="project" value="UniProtKB-EC"/>
</dbReference>
<dbReference type="PROSITE" id="PS00608">
    <property type="entry name" value="GLYCOSYL_HYDROL_F2_2"/>
    <property type="match status" value="1"/>
</dbReference>
<organism evidence="13">
    <name type="scientific">freshwater metagenome</name>
    <dbReference type="NCBI Taxonomy" id="449393"/>
    <lineage>
        <taxon>unclassified sequences</taxon>
        <taxon>metagenomes</taxon>
        <taxon>ecological metagenomes</taxon>
    </lineage>
</organism>
<reference evidence="13" key="1">
    <citation type="submission" date="2020-05" db="EMBL/GenBank/DDBJ databases">
        <authorList>
            <person name="Chiriac C."/>
            <person name="Salcher M."/>
            <person name="Ghai R."/>
            <person name="Kavagutti S V."/>
        </authorList>
    </citation>
    <scope>NUCLEOTIDE SEQUENCE</scope>
</reference>
<evidence type="ECO:0000256" key="3">
    <source>
        <dbReference type="ARBA" id="ARBA00012756"/>
    </source>
</evidence>
<dbReference type="PANTHER" id="PTHR46323">
    <property type="entry name" value="BETA-GALACTOSIDASE"/>
    <property type="match status" value="1"/>
</dbReference>
<dbReference type="EC" id="3.2.1.23" evidence="3"/>
<dbReference type="PANTHER" id="PTHR46323:SF2">
    <property type="entry name" value="BETA-GALACTOSIDASE"/>
    <property type="match status" value="1"/>
</dbReference>
<dbReference type="Pfam" id="PF02836">
    <property type="entry name" value="Glyco_hydro_2_C"/>
    <property type="match status" value="1"/>
</dbReference>
<keyword evidence="5" id="KW-0326">Glycosidase</keyword>
<comment type="similarity">
    <text evidence="2">Belongs to the glycosyl hydrolase 2 family.</text>
</comment>
<dbReference type="SUPFAM" id="SSF74650">
    <property type="entry name" value="Galactose mutarotase-like"/>
    <property type="match status" value="1"/>
</dbReference>
<dbReference type="InterPro" id="IPR004199">
    <property type="entry name" value="B-gal_small/dom_5"/>
</dbReference>
<comment type="catalytic activity">
    <reaction evidence="1">
        <text>Hydrolysis of terminal non-reducing beta-D-galactose residues in beta-D-galactosides.</text>
        <dbReference type="EC" id="3.2.1.23"/>
    </reaction>
</comment>
<proteinExistence type="inferred from homology"/>
<feature type="domain" description="Beta galactosidase small chain/" evidence="7">
    <location>
        <begin position="708"/>
        <end position="966"/>
    </location>
</feature>
<dbReference type="Pfam" id="PF00703">
    <property type="entry name" value="Glyco_hydro_2"/>
    <property type="match status" value="1"/>
</dbReference>
<dbReference type="InterPro" id="IPR017853">
    <property type="entry name" value="GH"/>
</dbReference>
<dbReference type="InterPro" id="IPR023232">
    <property type="entry name" value="Glyco_hydro_2_AS"/>
</dbReference>
<dbReference type="SUPFAM" id="SSF51445">
    <property type="entry name" value="(Trans)glycosidases"/>
    <property type="match status" value="1"/>
</dbReference>
<evidence type="ECO:0000256" key="4">
    <source>
        <dbReference type="ARBA" id="ARBA00022801"/>
    </source>
</evidence>
<dbReference type="InterPro" id="IPR006102">
    <property type="entry name" value="Ig-like_GH2"/>
</dbReference>
<dbReference type="SUPFAM" id="SSF49303">
    <property type="entry name" value="beta-Galactosidase/glucuronidase domain"/>
    <property type="match status" value="2"/>
</dbReference>
<keyword evidence="4" id="KW-0378">Hydrolase</keyword>
<dbReference type="Gene3D" id="3.20.20.80">
    <property type="entry name" value="Glycosidases"/>
    <property type="match status" value="1"/>
</dbReference>
<dbReference type="EMBL" id="CAFBIY010000031">
    <property type="protein sequence ID" value="CAB4848891.1"/>
    <property type="molecule type" value="Genomic_DNA"/>
</dbReference>
<dbReference type="GO" id="GO:0009341">
    <property type="term" value="C:beta-galactosidase complex"/>
    <property type="evidence" value="ECO:0007669"/>
    <property type="project" value="InterPro"/>
</dbReference>
<dbReference type="Gene3D" id="2.70.98.10">
    <property type="match status" value="1"/>
</dbReference>
<dbReference type="EMBL" id="CAFBMT010000003">
    <property type="protein sequence ID" value="CAB4918318.1"/>
    <property type="molecule type" value="Genomic_DNA"/>
</dbReference>
<gene>
    <name evidence="9" type="ORF">UFOPK2656_00649</name>
    <name evidence="10" type="ORF">UFOPK3099_00426</name>
    <name evidence="11" type="ORF">UFOPK3267_00808</name>
    <name evidence="12" type="ORF">UFOPK3651_00687</name>
    <name evidence="13" type="ORF">UFOPK3931_01438</name>
    <name evidence="8" type="ORF">UFOPK4189_00647</name>
</gene>
<accession>A0A6J7NBJ2</accession>
<dbReference type="InterPro" id="IPR006103">
    <property type="entry name" value="Glyco_hydro_2_cat"/>
</dbReference>
<evidence type="ECO:0000256" key="5">
    <source>
        <dbReference type="ARBA" id="ARBA00023295"/>
    </source>
</evidence>
<dbReference type="EMBL" id="CAESGF010000003">
    <property type="protein sequence ID" value="CAB4362861.1"/>
    <property type="molecule type" value="Genomic_DNA"/>
</dbReference>
<dbReference type="Pfam" id="PF02929">
    <property type="entry name" value="Bgal_small_N"/>
    <property type="match status" value="1"/>
</dbReference>
<evidence type="ECO:0000259" key="7">
    <source>
        <dbReference type="SMART" id="SM01038"/>
    </source>
</evidence>
<dbReference type="EMBL" id="CAEZYF010000003">
    <property type="protein sequence ID" value="CAB4710673.1"/>
    <property type="molecule type" value="Genomic_DNA"/>
</dbReference>
<dbReference type="PRINTS" id="PR00132">
    <property type="entry name" value="GLHYDRLASE2"/>
</dbReference>
<evidence type="ECO:0000313" key="12">
    <source>
        <dbReference type="EMBL" id="CAB4918318.1"/>
    </source>
</evidence>
<sequence>MLPHLGDVAPWADPEVVSLHRLPMHVPLPAGPGRERLLLNGQWHFRLYDHPDAVPARALTVSCDTWQRVTVPGNWTMQGVGDHPHYTNIVMPFPGPPPRLPERNPTGVYRRSLHIPHGWTDRQVVLHIGGAESVHAVWVNGEFVGYGTDSCLASEYDLTGVVQPGHNELAIVVLRYSAHSYVEDQDQWWMAGLHREVFVEARTAAHVADVNCAADLLPDGSGHLQVAVAVGGTDTIVPGHRVRVTLVSPEGRRIGRPDVQLVPYEFNRMYLFEGHVTQHRFEVPAVRPWSAESPTRYRVDVELIGPDQRPAHSPLDATHQHTGFRHVEIRGRDLLVNGQRVWIFGVNRHDHHPDRGKAVTADDMRTDLVAMRRHNITAVRTSHYPNDPVFYDLCDELGMYVVDEANIESHAYNTSLCHDPRWRSTWLARGSRMVQRDRNHPSVIMWSLGNESGYGAHHDALAGWIRRADPSRLLHYEGAIFHASWIDGGLSATDVVCPMYASLEAIRRYGESGLGTRPLILCEYSHAMGNSNGSLADYWSTIATTPGLQGGFLWEWKDHGLRQTLPDGTVRLAHGGQFGDTPNDGNFVADGLVDSDGFPHPAMREVAWVYRPVTVSPGRRGTVRVHNRQSFTELDWLQARWELEVDGEIVASGPLSVPAVAPHTTVDVPLPCAVPAGDGEVHLTVCWLTRHDLRWAPKGHLVGWDQVELRAAPRRAMQPPLVGAAQGVERLLGTPPALTLWRAPVDNDGFKLMPELAERIKVGGLALLRWQQQGLDRLSADELVGHTRTIHETHHGIVFDHTVVVPEELADLPRIGVQFTLPGRFGYLSWFGRGPHENYPDRNASAVLGVWEGAPDDPPYLVPQEFGLRTDCRWFEFIDPRSGDVLRMDVLQPTSRHARVLHCSATHFTAEDLYTAAHEADLVPRRPLVVHLDVAHRGLGTASCGPDVLPQYRIAPGTYRFAYRLGLRRG</sequence>
<dbReference type="SUPFAM" id="SSF49785">
    <property type="entry name" value="Galactose-binding domain-like"/>
    <property type="match status" value="1"/>
</dbReference>
<evidence type="ECO:0000256" key="2">
    <source>
        <dbReference type="ARBA" id="ARBA00007401"/>
    </source>
</evidence>
<evidence type="ECO:0000313" key="10">
    <source>
        <dbReference type="EMBL" id="CAB4806144.1"/>
    </source>
</evidence>